<proteinExistence type="predicted"/>
<reference evidence="1" key="1">
    <citation type="submission" date="2014-07" db="EMBL/GenBank/DDBJ databases">
        <title>Methanogenic archaea and the global carbon cycle.</title>
        <authorList>
            <person name="Henriksen J.R."/>
            <person name="Luke J."/>
            <person name="Reinhart S."/>
            <person name="Benedict M.N."/>
            <person name="Youngblut N.D."/>
            <person name="Metcalf M.E."/>
            <person name="Whitaker R.J."/>
            <person name="Metcalf W.W."/>
        </authorList>
    </citation>
    <scope>NUCLEOTIDE SEQUENCE [LARGE SCALE GENOMIC DNA]</scope>
    <source>
        <strain evidence="1">3</strain>
    </source>
</reference>
<dbReference type="GeneID" id="42569220"/>
<protein>
    <submittedName>
        <fullName evidence="1">6-hydroxymethyl-7,8-dihydropterin pyrophosphokinase</fullName>
    </submittedName>
</protein>
<dbReference type="HOGENOM" id="CLU_3003122_0_0_2"/>
<organism evidence="1 2">
    <name type="scientific">Methanosarcina barkeri 3</name>
    <dbReference type="NCBI Taxonomy" id="1434107"/>
    <lineage>
        <taxon>Archaea</taxon>
        <taxon>Methanobacteriati</taxon>
        <taxon>Methanobacteriota</taxon>
        <taxon>Stenosarchaea group</taxon>
        <taxon>Methanomicrobia</taxon>
        <taxon>Methanosarcinales</taxon>
        <taxon>Methanosarcinaceae</taxon>
        <taxon>Methanosarcina</taxon>
    </lineage>
</organism>
<dbReference type="RefSeq" id="WP_155396677.1">
    <property type="nucleotide sequence ID" value="NZ_CP009517.1"/>
</dbReference>
<keyword evidence="2" id="KW-1185">Reference proteome</keyword>
<dbReference type="KEGG" id="mbak:MSBR3_0483"/>
<dbReference type="EMBL" id="CP009517">
    <property type="protein sequence ID" value="AKB81061.1"/>
    <property type="molecule type" value="Genomic_DNA"/>
</dbReference>
<gene>
    <name evidence="1" type="ORF">MSBR3_0483</name>
</gene>
<evidence type="ECO:0000313" key="2">
    <source>
        <dbReference type="Proteomes" id="UP000033066"/>
    </source>
</evidence>
<dbReference type="GO" id="GO:0016301">
    <property type="term" value="F:kinase activity"/>
    <property type="evidence" value="ECO:0007669"/>
    <property type="project" value="UniProtKB-KW"/>
</dbReference>
<dbReference type="AlphaFoldDB" id="A0A0E3SIC3"/>
<dbReference type="Proteomes" id="UP000033066">
    <property type="component" value="Chromosome"/>
</dbReference>
<dbReference type="PATRIC" id="fig|1434107.4.peg.642"/>
<accession>A0A0E3SIC3</accession>
<sequence length="56" mass="6539">MAAWIKCSDKVYNFIGLIQGDRFVFIAKEFPTRNIKLVGFDFEDSRANLVKKKKLK</sequence>
<dbReference type="OrthoDB" id="372698at2157"/>
<name>A0A0E3SIC3_METBA</name>
<evidence type="ECO:0000313" key="1">
    <source>
        <dbReference type="EMBL" id="AKB81061.1"/>
    </source>
</evidence>